<keyword evidence="2" id="KW-1185">Reference proteome</keyword>
<name>A0A6A5VD14_9PLEO</name>
<dbReference type="Proteomes" id="UP000800036">
    <property type="component" value="Unassembled WGS sequence"/>
</dbReference>
<reference evidence="1" key="1">
    <citation type="journal article" date="2020" name="Stud. Mycol.">
        <title>101 Dothideomycetes genomes: a test case for predicting lifestyles and emergence of pathogens.</title>
        <authorList>
            <person name="Haridas S."/>
            <person name="Albert R."/>
            <person name="Binder M."/>
            <person name="Bloem J."/>
            <person name="Labutti K."/>
            <person name="Salamov A."/>
            <person name="Andreopoulos B."/>
            <person name="Baker S."/>
            <person name="Barry K."/>
            <person name="Bills G."/>
            <person name="Bluhm B."/>
            <person name="Cannon C."/>
            <person name="Castanera R."/>
            <person name="Culley D."/>
            <person name="Daum C."/>
            <person name="Ezra D."/>
            <person name="Gonzalez J."/>
            <person name="Henrissat B."/>
            <person name="Kuo A."/>
            <person name="Liang C."/>
            <person name="Lipzen A."/>
            <person name="Lutzoni F."/>
            <person name="Magnuson J."/>
            <person name="Mondo S."/>
            <person name="Nolan M."/>
            <person name="Ohm R."/>
            <person name="Pangilinan J."/>
            <person name="Park H.-J."/>
            <person name="Ramirez L."/>
            <person name="Alfaro M."/>
            <person name="Sun H."/>
            <person name="Tritt A."/>
            <person name="Yoshinaga Y."/>
            <person name="Zwiers L.-H."/>
            <person name="Turgeon B."/>
            <person name="Goodwin S."/>
            <person name="Spatafora J."/>
            <person name="Crous P."/>
            <person name="Grigoriev I."/>
        </authorList>
    </citation>
    <scope>NUCLEOTIDE SEQUENCE</scope>
    <source>
        <strain evidence="1">CBS 107.79</strain>
    </source>
</reference>
<dbReference type="EMBL" id="ML976676">
    <property type="protein sequence ID" value="KAF1974239.1"/>
    <property type="molecule type" value="Genomic_DNA"/>
</dbReference>
<sequence length="182" mass="20592">MERIRLFRIAFLTRSLLVTRRRNSFNTSLYSRAPNHSVFMTSSSNCCISSFNHSFHTELHEVELNPATGSYPTLIAIPSIRPAKPSLTKPSPLSTLIAKFPIQITACPSPLDEQKRRSFFLYVSAVAVTYPVPQKRRVNHPESITRTIQPPGSHTPAPHLMSHFAVGDSWPRDYRGECKLFI</sequence>
<evidence type="ECO:0000313" key="1">
    <source>
        <dbReference type="EMBL" id="KAF1974239.1"/>
    </source>
</evidence>
<protein>
    <submittedName>
        <fullName evidence="1">Uncharacterized protein</fullName>
    </submittedName>
</protein>
<organism evidence="1 2">
    <name type="scientific">Bimuria novae-zelandiae CBS 107.79</name>
    <dbReference type="NCBI Taxonomy" id="1447943"/>
    <lineage>
        <taxon>Eukaryota</taxon>
        <taxon>Fungi</taxon>
        <taxon>Dikarya</taxon>
        <taxon>Ascomycota</taxon>
        <taxon>Pezizomycotina</taxon>
        <taxon>Dothideomycetes</taxon>
        <taxon>Pleosporomycetidae</taxon>
        <taxon>Pleosporales</taxon>
        <taxon>Massarineae</taxon>
        <taxon>Didymosphaeriaceae</taxon>
        <taxon>Bimuria</taxon>
    </lineage>
</organism>
<evidence type="ECO:0000313" key="2">
    <source>
        <dbReference type="Proteomes" id="UP000800036"/>
    </source>
</evidence>
<proteinExistence type="predicted"/>
<dbReference type="AlphaFoldDB" id="A0A6A5VD14"/>
<gene>
    <name evidence="1" type="ORF">BU23DRAFT_119853</name>
</gene>
<accession>A0A6A5VD14</accession>